<dbReference type="InterPro" id="IPR006059">
    <property type="entry name" value="SBP"/>
</dbReference>
<evidence type="ECO:0000313" key="11">
    <source>
        <dbReference type="Proteomes" id="UP000184485"/>
    </source>
</evidence>
<evidence type="ECO:0000256" key="5">
    <source>
        <dbReference type="ARBA" id="ARBA00022729"/>
    </source>
</evidence>
<evidence type="ECO:0000256" key="2">
    <source>
        <dbReference type="ARBA" id="ARBA00008520"/>
    </source>
</evidence>
<gene>
    <name evidence="10" type="ORF">SAMN02745157_0628</name>
</gene>
<dbReference type="EMBL" id="FQUP01000001">
    <property type="protein sequence ID" value="SHE64772.1"/>
    <property type="molecule type" value="Genomic_DNA"/>
</dbReference>
<proteinExistence type="inferred from homology"/>
<keyword evidence="6" id="KW-0574">Periplasm</keyword>
<dbReference type="AlphaFoldDB" id="A0A1M4V774"/>
<keyword evidence="3" id="KW-0813">Transport</keyword>
<evidence type="ECO:0000256" key="1">
    <source>
        <dbReference type="ARBA" id="ARBA00004418"/>
    </source>
</evidence>
<keyword evidence="4" id="KW-0762">Sugar transport</keyword>
<dbReference type="SUPFAM" id="SSF53850">
    <property type="entry name" value="Periplasmic binding protein-like II"/>
    <property type="match status" value="1"/>
</dbReference>
<dbReference type="GO" id="GO:0042597">
    <property type="term" value="C:periplasmic space"/>
    <property type="evidence" value="ECO:0007669"/>
    <property type="project" value="UniProtKB-SubCell"/>
</dbReference>
<organism evidence="10 11">
    <name type="scientific">Kaistia soli DSM 19436</name>
    <dbReference type="NCBI Taxonomy" id="1122133"/>
    <lineage>
        <taxon>Bacteria</taxon>
        <taxon>Pseudomonadati</taxon>
        <taxon>Pseudomonadota</taxon>
        <taxon>Alphaproteobacteria</taxon>
        <taxon>Hyphomicrobiales</taxon>
        <taxon>Kaistiaceae</taxon>
        <taxon>Kaistia</taxon>
    </lineage>
</organism>
<dbReference type="RefSeq" id="WP_073051316.1">
    <property type="nucleotide sequence ID" value="NZ_FQUP01000001.1"/>
</dbReference>
<evidence type="ECO:0000256" key="6">
    <source>
        <dbReference type="ARBA" id="ARBA00022764"/>
    </source>
</evidence>
<dbReference type="PANTHER" id="PTHR43649">
    <property type="entry name" value="ARABINOSE-BINDING PROTEIN-RELATED"/>
    <property type="match status" value="1"/>
</dbReference>
<comment type="similarity">
    <text evidence="2">Belongs to the bacterial solute-binding protein 1 family.</text>
</comment>
<evidence type="ECO:0000256" key="3">
    <source>
        <dbReference type="ARBA" id="ARBA00022448"/>
    </source>
</evidence>
<name>A0A1M4V774_9HYPH</name>
<evidence type="ECO:0000313" key="10">
    <source>
        <dbReference type="EMBL" id="SHE64772.1"/>
    </source>
</evidence>
<comment type="function">
    <text evidence="7">Part of a binding-protein-dependent transport system for a sugar.</text>
</comment>
<sequence>MKHMTKAMFGAAAMVALMVGSAGAAEKAEVIHWWTSGGEAAAVQQFAAAFNAAGGEWVDAAVAGGGGDAARTAGINRIVGGNPPTAMQFNTGKQFDELVTQGLLSPLDDVADAEGWKQHINPLVLAAVTRDGKIYAAPVNIHSNIWLWYSPAALEKAGAKAPTNWDEFFAAGDKLKAAGIVPVAQSGDAWTQVLTFNNVLIGAGGKDLYYKIYKDLDVDAVKSPEFKKVADIFAKLRDYTDSGMQGRQWNQATAMIVTGQAGFNFMGDWAKGEVIAAGKTPGTDVGCIPGLGNQEFWIGGDVFVFPVNKDPEATKAQKLLEKVLLSPEAQVAFNNKKGSIPVRDDVDLSKVDACAAQGIALAKAGNVVESTDILISPDVSGSFTDAIASFFSDKSKTSDDFVASIASIVEGAK</sequence>
<dbReference type="STRING" id="1122133.SAMN02745157_0628"/>
<dbReference type="PANTHER" id="PTHR43649:SF28">
    <property type="entry name" value="BINDING PROTEIN COMPONENT OF ABC SUGAR TRANSPORTER-RELATED"/>
    <property type="match status" value="1"/>
</dbReference>
<keyword evidence="11" id="KW-1185">Reference proteome</keyword>
<evidence type="ECO:0000256" key="8">
    <source>
        <dbReference type="ARBA" id="ARBA00049753"/>
    </source>
</evidence>
<comment type="subcellular location">
    <subcellularLocation>
        <location evidence="1">Periplasm</location>
    </subcellularLocation>
</comment>
<evidence type="ECO:0000256" key="7">
    <source>
        <dbReference type="ARBA" id="ARBA00049629"/>
    </source>
</evidence>
<dbReference type="Gene3D" id="3.40.190.10">
    <property type="entry name" value="Periplasmic binding protein-like II"/>
    <property type="match status" value="2"/>
</dbReference>
<evidence type="ECO:0000256" key="9">
    <source>
        <dbReference type="SAM" id="SignalP"/>
    </source>
</evidence>
<feature type="signal peptide" evidence="9">
    <location>
        <begin position="1"/>
        <end position="24"/>
    </location>
</feature>
<dbReference type="Pfam" id="PF13416">
    <property type="entry name" value="SBP_bac_8"/>
    <property type="match status" value="1"/>
</dbReference>
<keyword evidence="5 9" id="KW-0732">Signal</keyword>
<dbReference type="InterPro" id="IPR050490">
    <property type="entry name" value="Bact_solute-bd_prot1"/>
</dbReference>
<feature type="chain" id="PRO_5012567321" description="Probable sugar-binding periplasmic protein" evidence="9">
    <location>
        <begin position="25"/>
        <end position="413"/>
    </location>
</feature>
<protein>
    <recommendedName>
        <fullName evidence="8">Probable sugar-binding periplasmic protein</fullName>
    </recommendedName>
</protein>
<dbReference type="Proteomes" id="UP000184485">
    <property type="component" value="Unassembled WGS sequence"/>
</dbReference>
<evidence type="ECO:0000256" key="4">
    <source>
        <dbReference type="ARBA" id="ARBA00022597"/>
    </source>
</evidence>
<accession>A0A1M4V774</accession>
<reference evidence="10 11" key="1">
    <citation type="submission" date="2016-11" db="EMBL/GenBank/DDBJ databases">
        <authorList>
            <person name="Jaros S."/>
            <person name="Januszkiewicz K."/>
            <person name="Wedrychowicz H."/>
        </authorList>
    </citation>
    <scope>NUCLEOTIDE SEQUENCE [LARGE SCALE GENOMIC DNA]</scope>
    <source>
        <strain evidence="10 11">DSM 19436</strain>
    </source>
</reference>